<sequence length="175" mass="20033">MVRSAKSTFRPLVRFRINYRLTLPQMISAGRYQVVDSDITLDNFPIIKGEPEVELGIFSFDCQMSSAAVRERLRLESYDSARIEHLLALGASYPEKQRTLPISALASVWKISINLLMVASLDVTDDDRRCLKLDYANFLWHEGHGFLAVKSQIESISSLVTTQRAFILLNFWYNL</sequence>
<protein>
    <submittedName>
        <fullName evidence="1">Uncharacterized protein</fullName>
    </submittedName>
</protein>
<organism evidence="1 2">
    <name type="scientific">Candidatus Buchananbacteria bacterium RIFCSPLOWO2_01_FULL_39_33</name>
    <dbReference type="NCBI Taxonomy" id="1797543"/>
    <lineage>
        <taxon>Bacteria</taxon>
        <taxon>Candidatus Buchananiibacteriota</taxon>
    </lineage>
</organism>
<dbReference type="EMBL" id="MHIM01000004">
    <property type="protein sequence ID" value="OGY53111.1"/>
    <property type="molecule type" value="Genomic_DNA"/>
</dbReference>
<accession>A0A1G1YLH3</accession>
<dbReference type="Proteomes" id="UP000177376">
    <property type="component" value="Unassembled WGS sequence"/>
</dbReference>
<reference evidence="1 2" key="1">
    <citation type="journal article" date="2016" name="Nat. Commun.">
        <title>Thousands of microbial genomes shed light on interconnected biogeochemical processes in an aquifer system.</title>
        <authorList>
            <person name="Anantharaman K."/>
            <person name="Brown C.T."/>
            <person name="Hug L.A."/>
            <person name="Sharon I."/>
            <person name="Castelle C.J."/>
            <person name="Probst A.J."/>
            <person name="Thomas B.C."/>
            <person name="Singh A."/>
            <person name="Wilkins M.J."/>
            <person name="Karaoz U."/>
            <person name="Brodie E.L."/>
            <person name="Williams K.H."/>
            <person name="Hubbard S.S."/>
            <person name="Banfield J.F."/>
        </authorList>
    </citation>
    <scope>NUCLEOTIDE SEQUENCE [LARGE SCALE GENOMIC DNA]</scope>
</reference>
<name>A0A1G1YLH3_9BACT</name>
<comment type="caution">
    <text evidence="1">The sequence shown here is derived from an EMBL/GenBank/DDBJ whole genome shotgun (WGS) entry which is preliminary data.</text>
</comment>
<proteinExistence type="predicted"/>
<gene>
    <name evidence="1" type="ORF">A3A02_00140</name>
</gene>
<evidence type="ECO:0000313" key="2">
    <source>
        <dbReference type="Proteomes" id="UP000177376"/>
    </source>
</evidence>
<dbReference type="AlphaFoldDB" id="A0A1G1YLH3"/>
<evidence type="ECO:0000313" key="1">
    <source>
        <dbReference type="EMBL" id="OGY53111.1"/>
    </source>
</evidence>